<dbReference type="Gene3D" id="3.50.50.60">
    <property type="entry name" value="FAD/NAD(P)-binding domain"/>
    <property type="match status" value="1"/>
</dbReference>
<evidence type="ECO:0008006" key="6">
    <source>
        <dbReference type="Google" id="ProtNLM"/>
    </source>
</evidence>
<dbReference type="EMBL" id="JANVFT010000091">
    <property type="protein sequence ID" value="KAJ4470477.1"/>
    <property type="molecule type" value="Genomic_DNA"/>
</dbReference>
<evidence type="ECO:0000313" key="5">
    <source>
        <dbReference type="Proteomes" id="UP001150217"/>
    </source>
</evidence>
<dbReference type="InterPro" id="IPR051104">
    <property type="entry name" value="FAD_monoxygenase"/>
</dbReference>
<evidence type="ECO:0000256" key="1">
    <source>
        <dbReference type="ARBA" id="ARBA00022630"/>
    </source>
</evidence>
<organism evidence="4 5">
    <name type="scientific">Lentinula lateritia</name>
    <dbReference type="NCBI Taxonomy" id="40482"/>
    <lineage>
        <taxon>Eukaryota</taxon>
        <taxon>Fungi</taxon>
        <taxon>Dikarya</taxon>
        <taxon>Basidiomycota</taxon>
        <taxon>Agaricomycotina</taxon>
        <taxon>Agaricomycetes</taxon>
        <taxon>Agaricomycetidae</taxon>
        <taxon>Agaricales</taxon>
        <taxon>Marasmiineae</taxon>
        <taxon>Omphalotaceae</taxon>
        <taxon>Lentinula</taxon>
    </lineage>
</organism>
<dbReference type="Pfam" id="PF13450">
    <property type="entry name" value="NAD_binding_8"/>
    <property type="match status" value="1"/>
</dbReference>
<evidence type="ECO:0000256" key="2">
    <source>
        <dbReference type="ARBA" id="ARBA00022827"/>
    </source>
</evidence>
<dbReference type="InterPro" id="IPR036188">
    <property type="entry name" value="FAD/NAD-bd_sf"/>
</dbReference>
<reference evidence="4" key="1">
    <citation type="submission" date="2022-08" db="EMBL/GenBank/DDBJ databases">
        <title>A Global Phylogenomic Analysis of the Shiitake Genus Lentinula.</title>
        <authorList>
            <consortium name="DOE Joint Genome Institute"/>
            <person name="Sierra-Patev S."/>
            <person name="Min B."/>
            <person name="Naranjo-Ortiz M."/>
            <person name="Looney B."/>
            <person name="Konkel Z."/>
            <person name="Slot J.C."/>
            <person name="Sakamoto Y."/>
            <person name="Steenwyk J.L."/>
            <person name="Rokas A."/>
            <person name="Carro J."/>
            <person name="Camarero S."/>
            <person name="Ferreira P."/>
            <person name="Molpeceres G."/>
            <person name="Ruiz-Duenas F.J."/>
            <person name="Serrano A."/>
            <person name="Henrissat B."/>
            <person name="Drula E."/>
            <person name="Hughes K.W."/>
            <person name="Mata J.L."/>
            <person name="Ishikawa N.K."/>
            <person name="Vargas-Isla R."/>
            <person name="Ushijima S."/>
            <person name="Smith C.A."/>
            <person name="Ahrendt S."/>
            <person name="Andreopoulos W."/>
            <person name="He G."/>
            <person name="Labutti K."/>
            <person name="Lipzen A."/>
            <person name="Ng V."/>
            <person name="Riley R."/>
            <person name="Sandor L."/>
            <person name="Barry K."/>
            <person name="Martinez A.T."/>
            <person name="Xiao Y."/>
            <person name="Gibbons J.G."/>
            <person name="Terashima K."/>
            <person name="Grigoriev I.V."/>
            <person name="Hibbett D.S."/>
        </authorList>
    </citation>
    <scope>NUCLEOTIDE SEQUENCE</scope>
    <source>
        <strain evidence="4">RHP3577 ss4</strain>
    </source>
</reference>
<name>A0ABQ8V269_9AGAR</name>
<keyword evidence="3" id="KW-0560">Oxidoreductase</keyword>
<protein>
    <recommendedName>
        <fullName evidence="6">Salicylate hydroxylase</fullName>
    </recommendedName>
</protein>
<keyword evidence="1" id="KW-0285">Flavoprotein</keyword>
<gene>
    <name evidence="4" type="ORF">C8R41DRAFT_870746</name>
</gene>
<evidence type="ECO:0000313" key="4">
    <source>
        <dbReference type="EMBL" id="KAJ4470477.1"/>
    </source>
</evidence>
<keyword evidence="2" id="KW-0274">FAD</keyword>
<dbReference type="SUPFAM" id="SSF51905">
    <property type="entry name" value="FAD/NAD(P)-binding domain"/>
    <property type="match status" value="1"/>
</dbReference>
<sequence length="102" mass="11367">MTEPTKFRIAILGGGIGGLACAVALKDHTNIEIDVYEQAAQITEIGAGVTVWPRTWEILKLLGLEEDLSVLLKEAPSNVQSWYYLLHLYPRLTVYGLDQTCY</sequence>
<evidence type="ECO:0000256" key="3">
    <source>
        <dbReference type="ARBA" id="ARBA00023002"/>
    </source>
</evidence>
<keyword evidence="5" id="KW-1185">Reference proteome</keyword>
<dbReference type="PANTHER" id="PTHR46720">
    <property type="entry name" value="HYDROXYLASE, PUTATIVE (AFU_ORTHOLOGUE AFUA_3G01460)-RELATED"/>
    <property type="match status" value="1"/>
</dbReference>
<dbReference type="Proteomes" id="UP001150217">
    <property type="component" value="Unassembled WGS sequence"/>
</dbReference>
<dbReference type="PANTHER" id="PTHR46720:SF3">
    <property type="entry name" value="FAD-BINDING DOMAIN-CONTAINING PROTEIN-RELATED"/>
    <property type="match status" value="1"/>
</dbReference>
<accession>A0ABQ8V269</accession>
<comment type="caution">
    <text evidence="4">The sequence shown here is derived from an EMBL/GenBank/DDBJ whole genome shotgun (WGS) entry which is preliminary data.</text>
</comment>
<dbReference type="PROSITE" id="PS51257">
    <property type="entry name" value="PROKAR_LIPOPROTEIN"/>
    <property type="match status" value="1"/>
</dbReference>
<proteinExistence type="predicted"/>